<name>A0ACC3Z0Q3_COLTU</name>
<comment type="caution">
    <text evidence="1">The sequence shown here is derived from an EMBL/GenBank/DDBJ whole genome shotgun (WGS) entry which is preliminary data.</text>
</comment>
<protein>
    <submittedName>
        <fullName evidence="1">Uncharacterized protein</fullName>
    </submittedName>
</protein>
<sequence>MTKCSVARDVILAQSPIQSLGPTTRLSFALRYGTGITLQVSSGVSESDGVITVGSCCPFTPFWCICILHHPHHTSTCGYQVSLLVSSDYTIDTRRGCTSSRLRWIFGAHDRVVHTQI</sequence>
<proteinExistence type="predicted"/>
<reference evidence="1 2" key="1">
    <citation type="journal article" date="2020" name="Phytopathology">
        <title>Genome Sequence Resources of Colletotrichum truncatum, C. plurivorum, C. musicola, and C. sojae: Four Species Pathogenic to Soybean (Glycine max).</title>
        <authorList>
            <person name="Rogerio F."/>
            <person name="Boufleur T.R."/>
            <person name="Ciampi-Guillardi M."/>
            <person name="Sukno S.A."/>
            <person name="Thon M.R."/>
            <person name="Massola Junior N.S."/>
            <person name="Baroncelli R."/>
        </authorList>
    </citation>
    <scope>NUCLEOTIDE SEQUENCE [LARGE SCALE GENOMIC DNA]</scope>
    <source>
        <strain evidence="1 2">CMES1059</strain>
    </source>
</reference>
<accession>A0ACC3Z0Q3</accession>
<gene>
    <name evidence="1" type="ORF">CTRU02_207406</name>
</gene>
<dbReference type="Proteomes" id="UP000805649">
    <property type="component" value="Unassembled WGS sequence"/>
</dbReference>
<dbReference type="EMBL" id="VUJX02000004">
    <property type="protein sequence ID" value="KAL0937675.1"/>
    <property type="molecule type" value="Genomic_DNA"/>
</dbReference>
<keyword evidence="2" id="KW-1185">Reference proteome</keyword>
<evidence type="ECO:0000313" key="1">
    <source>
        <dbReference type="EMBL" id="KAL0937675.1"/>
    </source>
</evidence>
<organism evidence="1 2">
    <name type="scientific">Colletotrichum truncatum</name>
    <name type="common">Anthracnose fungus</name>
    <name type="synonym">Colletotrichum capsici</name>
    <dbReference type="NCBI Taxonomy" id="5467"/>
    <lineage>
        <taxon>Eukaryota</taxon>
        <taxon>Fungi</taxon>
        <taxon>Dikarya</taxon>
        <taxon>Ascomycota</taxon>
        <taxon>Pezizomycotina</taxon>
        <taxon>Sordariomycetes</taxon>
        <taxon>Hypocreomycetidae</taxon>
        <taxon>Glomerellales</taxon>
        <taxon>Glomerellaceae</taxon>
        <taxon>Colletotrichum</taxon>
        <taxon>Colletotrichum truncatum species complex</taxon>
    </lineage>
</organism>
<evidence type="ECO:0000313" key="2">
    <source>
        <dbReference type="Proteomes" id="UP000805649"/>
    </source>
</evidence>